<feature type="transmembrane region" description="Helical" evidence="1">
    <location>
        <begin position="181"/>
        <end position="202"/>
    </location>
</feature>
<sequence>MSWPSLIMKEVPTSQYEGTVPLLYKCVTLLPNVPTSFDLDHNKLSVLHIAQSFEMSSNLLRGFVSTDPSFPIPLICQFCSCFFSWSCPWSCRFGVVVLRVVVLGVVVLGVVVFGVIVLGVVVVLEVVVLGVVVLGVIILEVVILGIIVGVEIFVSFKCFFSWSHSSSHRSWNHHNSGSQDIHRVLLFFVIFGVIIFGVVILEVIVLEVVIFGVIVFGVLCISGVFILSL</sequence>
<comment type="caution">
    <text evidence="2">The sequence shown here is derived from an EMBL/GenBank/DDBJ whole genome shotgun (WGS) entry which is preliminary data.</text>
</comment>
<keyword evidence="3" id="KW-1185">Reference proteome</keyword>
<name>A0A397VK71_9GLOM</name>
<evidence type="ECO:0000313" key="2">
    <source>
        <dbReference type="EMBL" id="RIB20293.1"/>
    </source>
</evidence>
<feature type="transmembrane region" description="Helical" evidence="1">
    <location>
        <begin position="96"/>
        <end position="121"/>
    </location>
</feature>
<evidence type="ECO:0000256" key="1">
    <source>
        <dbReference type="SAM" id="Phobius"/>
    </source>
</evidence>
<keyword evidence="1" id="KW-1133">Transmembrane helix</keyword>
<feature type="transmembrane region" description="Helical" evidence="1">
    <location>
        <begin position="208"/>
        <end position="227"/>
    </location>
</feature>
<feature type="transmembrane region" description="Helical" evidence="1">
    <location>
        <begin position="127"/>
        <end position="160"/>
    </location>
</feature>
<dbReference type="AlphaFoldDB" id="A0A397VK71"/>
<evidence type="ECO:0000313" key="3">
    <source>
        <dbReference type="Proteomes" id="UP000266673"/>
    </source>
</evidence>
<keyword evidence="1" id="KW-0472">Membrane</keyword>
<keyword evidence="1" id="KW-0812">Transmembrane</keyword>
<accession>A0A397VK71</accession>
<protein>
    <submittedName>
        <fullName evidence="2">Uncharacterized protein</fullName>
    </submittedName>
</protein>
<reference evidence="2 3" key="1">
    <citation type="submission" date="2018-06" db="EMBL/GenBank/DDBJ databases">
        <title>Comparative genomics reveals the genomic features of Rhizophagus irregularis, R. cerebriforme, R. diaphanum and Gigaspora rosea, and their symbiotic lifestyle signature.</title>
        <authorList>
            <person name="Morin E."/>
            <person name="San Clemente H."/>
            <person name="Chen E.C.H."/>
            <person name="De La Providencia I."/>
            <person name="Hainaut M."/>
            <person name="Kuo A."/>
            <person name="Kohler A."/>
            <person name="Murat C."/>
            <person name="Tang N."/>
            <person name="Roy S."/>
            <person name="Loubradou J."/>
            <person name="Henrissat B."/>
            <person name="Grigoriev I.V."/>
            <person name="Corradi N."/>
            <person name="Roux C."/>
            <person name="Martin F.M."/>
        </authorList>
    </citation>
    <scope>NUCLEOTIDE SEQUENCE [LARGE SCALE GENOMIC DNA]</scope>
    <source>
        <strain evidence="2 3">DAOM 194757</strain>
    </source>
</reference>
<gene>
    <name evidence="2" type="ORF">C2G38_2179713</name>
</gene>
<organism evidence="2 3">
    <name type="scientific">Gigaspora rosea</name>
    <dbReference type="NCBI Taxonomy" id="44941"/>
    <lineage>
        <taxon>Eukaryota</taxon>
        <taxon>Fungi</taxon>
        <taxon>Fungi incertae sedis</taxon>
        <taxon>Mucoromycota</taxon>
        <taxon>Glomeromycotina</taxon>
        <taxon>Glomeromycetes</taxon>
        <taxon>Diversisporales</taxon>
        <taxon>Gigasporaceae</taxon>
        <taxon>Gigaspora</taxon>
    </lineage>
</organism>
<dbReference type="EMBL" id="QKWP01000426">
    <property type="protein sequence ID" value="RIB20293.1"/>
    <property type="molecule type" value="Genomic_DNA"/>
</dbReference>
<proteinExistence type="predicted"/>
<dbReference type="Proteomes" id="UP000266673">
    <property type="component" value="Unassembled WGS sequence"/>
</dbReference>